<protein>
    <recommendedName>
        <fullName evidence="1">DUF1570 domain-containing protein</fullName>
    </recommendedName>
</protein>
<dbReference type="KEGG" id="psl:Psta_3854"/>
<dbReference type="eggNOG" id="ENOG502ZA8K">
    <property type="taxonomic scope" value="Bacteria"/>
</dbReference>
<sequence precursor="true">MLRARPVRHRWPMAWLPAVVSLPLLSSIVALSLSLTFFTGLAIAQEAPKSKGPAPLKTTLVDPREMGLEIEPGSVRIGRGENVTTTDADGQSVVAKLHVAIGKSAVVLLPDGTLAARQPDQFAPTDRPFAPLEKKLLAEQLLRDEVPGFKAKETRHYLYLYNTSEEFAEATSRILETMLPGVIAHAEQHHLTVHEPGLPMVVLMFKTEDEFQKYRRMPEGVVAYYHSLTNRVCMYEQSRLAQIRPDLAIQQSISTIAHEGAHQVLHNIGVQQRLSVWPMWISEGIAEYFAPTQTGARLKWKGAGQVNDMRMLELEQYLKSRGAGPADGKMIGQTVLAARLTSTGYASAWSLTHYLAKNKRTEFGKLLRELSQLGPLETLGEIQTPGICRENLDQFQQIFGDDLADTETRLVAHLKKQPYTDPLANLPHFVAMVQSGEGRLMRRSANTFHQRAFAEKWIGDIITGLPEKVRASARSNLQMFANRAQAEAAARSYLSGR</sequence>
<proteinExistence type="predicted"/>
<accession>D2R124</accession>
<evidence type="ECO:0000313" key="3">
    <source>
        <dbReference type="Proteomes" id="UP000001887"/>
    </source>
</evidence>
<gene>
    <name evidence="2" type="ordered locus">Psta_3854</name>
</gene>
<dbReference type="Pfam" id="PF07607">
    <property type="entry name" value="DUF1570"/>
    <property type="match status" value="1"/>
</dbReference>
<dbReference type="HOGENOM" id="CLU_582242_0_0_0"/>
<evidence type="ECO:0000313" key="2">
    <source>
        <dbReference type="EMBL" id="ADB18509.1"/>
    </source>
</evidence>
<evidence type="ECO:0000259" key="1">
    <source>
        <dbReference type="Pfam" id="PF07607"/>
    </source>
</evidence>
<organism evidence="2 3">
    <name type="scientific">Pirellula staleyi (strain ATCC 27377 / DSM 6068 / ICPB 4128)</name>
    <name type="common">Pirella staleyi</name>
    <dbReference type="NCBI Taxonomy" id="530564"/>
    <lineage>
        <taxon>Bacteria</taxon>
        <taxon>Pseudomonadati</taxon>
        <taxon>Planctomycetota</taxon>
        <taxon>Planctomycetia</taxon>
        <taxon>Pirellulales</taxon>
        <taxon>Pirellulaceae</taxon>
        <taxon>Pirellula</taxon>
    </lineage>
</organism>
<reference evidence="2 3" key="1">
    <citation type="journal article" date="2009" name="Stand. Genomic Sci.">
        <title>Complete genome sequence of Pirellula staleyi type strain (ATCC 27377).</title>
        <authorList>
            <person name="Clum A."/>
            <person name="Tindall B.J."/>
            <person name="Sikorski J."/>
            <person name="Ivanova N."/>
            <person name="Mavrommatis K."/>
            <person name="Lucas S."/>
            <person name="Glavina del Rio T."/>
            <person name="Nolan M."/>
            <person name="Chen F."/>
            <person name="Tice H."/>
            <person name="Pitluck S."/>
            <person name="Cheng J.F."/>
            <person name="Chertkov O."/>
            <person name="Brettin T."/>
            <person name="Han C."/>
            <person name="Detter J.C."/>
            <person name="Kuske C."/>
            <person name="Bruce D."/>
            <person name="Goodwin L."/>
            <person name="Ovchinikova G."/>
            <person name="Pati A."/>
            <person name="Mikhailova N."/>
            <person name="Chen A."/>
            <person name="Palaniappan K."/>
            <person name="Land M."/>
            <person name="Hauser L."/>
            <person name="Chang Y.J."/>
            <person name="Jeffries C.D."/>
            <person name="Chain P."/>
            <person name="Rohde M."/>
            <person name="Goker M."/>
            <person name="Bristow J."/>
            <person name="Eisen J.A."/>
            <person name="Markowitz V."/>
            <person name="Hugenholtz P."/>
            <person name="Kyrpides N.C."/>
            <person name="Klenk H.P."/>
            <person name="Lapidus A."/>
        </authorList>
    </citation>
    <scope>NUCLEOTIDE SEQUENCE [LARGE SCALE GENOMIC DNA]</scope>
    <source>
        <strain evidence="3">ATCC 27377 / DSM 6068 / ICPB 4128</strain>
    </source>
</reference>
<feature type="domain" description="DUF1570" evidence="1">
    <location>
        <begin position="252"/>
        <end position="377"/>
    </location>
</feature>
<dbReference type="InterPro" id="IPR011464">
    <property type="entry name" value="DUF1570"/>
</dbReference>
<name>D2R124_PIRSD</name>
<keyword evidence="3" id="KW-1185">Reference proteome</keyword>
<dbReference type="EMBL" id="CP001848">
    <property type="protein sequence ID" value="ADB18509.1"/>
    <property type="molecule type" value="Genomic_DNA"/>
</dbReference>
<dbReference type="Proteomes" id="UP000001887">
    <property type="component" value="Chromosome"/>
</dbReference>
<dbReference type="AlphaFoldDB" id="D2R124"/>